<dbReference type="SUPFAM" id="SSF110296">
    <property type="entry name" value="Oligoxyloglucan reducing end-specific cellobiohydrolase"/>
    <property type="match status" value="1"/>
</dbReference>
<accession>A0ABR5N3N3</accession>
<keyword evidence="2" id="KW-1185">Reference proteome</keyword>
<comment type="caution">
    <text evidence="1">The sequence shown here is derived from an EMBL/GenBank/DDBJ whole genome shotgun (WGS) entry which is preliminary data.</text>
</comment>
<dbReference type="EMBL" id="LJJB01000013">
    <property type="protein sequence ID" value="KQL45109.1"/>
    <property type="molecule type" value="Genomic_DNA"/>
</dbReference>
<protein>
    <recommendedName>
        <fullName evidence="3">Photosynthesis system II assembly factor Ycf48/Hcf136-like domain-containing protein</fullName>
    </recommendedName>
</protein>
<evidence type="ECO:0000313" key="1">
    <source>
        <dbReference type="EMBL" id="KQL45109.1"/>
    </source>
</evidence>
<reference evidence="1 2" key="1">
    <citation type="submission" date="2015-09" db="EMBL/GenBank/DDBJ databases">
        <title>Genome sequencing project for genomic taxonomy and phylogenomics of Bacillus-like bacteria.</title>
        <authorList>
            <person name="Liu B."/>
            <person name="Wang J."/>
            <person name="Zhu Y."/>
            <person name="Liu G."/>
            <person name="Chen Q."/>
            <person name="Chen Z."/>
            <person name="Lan J."/>
            <person name="Che J."/>
            <person name="Ge C."/>
            <person name="Shi H."/>
            <person name="Pan Z."/>
            <person name="Liu X."/>
        </authorList>
    </citation>
    <scope>NUCLEOTIDE SEQUENCE [LARGE SCALE GENOMIC DNA]</scope>
    <source>
        <strain evidence="1 2">DSM 8552</strain>
    </source>
</reference>
<proteinExistence type="predicted"/>
<dbReference type="InterPro" id="IPR015943">
    <property type="entry name" value="WD40/YVTN_repeat-like_dom_sf"/>
</dbReference>
<evidence type="ECO:0008006" key="3">
    <source>
        <dbReference type="Google" id="ProtNLM"/>
    </source>
</evidence>
<sequence>MSMERDVKSMKGFLRWGCGAMVLVFLAGCNDSEQNKPAPPPSVTAAALKGDLTYQDVLEKGETVHNLAMTADSERIWVGTHSGVYSSNPGGLWSLLSTQLEQHDIAGWFVDPKDPHQIYAAGSEGVLHSSDGGKQWNPIGSGLPHPADIRSFAGIREGEQIRLFAFVSGEGIYQSVDSGQKWSLWQPMDQEVFAMDFNPEENRLYVAAQFSLLYNEDGEWKTEVLPGAQQIYSLSVDRRTGVLAVATEQGVFEKVKGEWRLLDARSPEKLIMISSGEGDTKWVGVGESALIYKLSDSRWVKWN</sequence>
<dbReference type="PROSITE" id="PS51257">
    <property type="entry name" value="PROKAR_LIPOPROTEIN"/>
    <property type="match status" value="1"/>
</dbReference>
<dbReference type="Proteomes" id="UP000051063">
    <property type="component" value="Unassembled WGS sequence"/>
</dbReference>
<organism evidence="1 2">
    <name type="scientific">Brevibacillus choshinensis</name>
    <dbReference type="NCBI Taxonomy" id="54911"/>
    <lineage>
        <taxon>Bacteria</taxon>
        <taxon>Bacillati</taxon>
        <taxon>Bacillota</taxon>
        <taxon>Bacilli</taxon>
        <taxon>Bacillales</taxon>
        <taxon>Paenibacillaceae</taxon>
        <taxon>Brevibacillus</taxon>
    </lineage>
</organism>
<name>A0ABR5N3N3_BRECH</name>
<gene>
    <name evidence="1" type="ORF">AN963_27810</name>
</gene>
<dbReference type="Gene3D" id="2.130.10.10">
    <property type="entry name" value="YVTN repeat-like/Quinoprotein amine dehydrogenase"/>
    <property type="match status" value="1"/>
</dbReference>
<evidence type="ECO:0000313" key="2">
    <source>
        <dbReference type="Proteomes" id="UP000051063"/>
    </source>
</evidence>